<dbReference type="GO" id="GO:0004984">
    <property type="term" value="F:olfactory receptor activity"/>
    <property type="evidence" value="ECO:0007669"/>
    <property type="project" value="InterPro"/>
</dbReference>
<feature type="transmembrane region" description="Helical" evidence="10">
    <location>
        <begin position="75"/>
        <end position="100"/>
    </location>
</feature>
<comment type="caution">
    <text evidence="11">The sequence shown here is derived from an EMBL/GenBank/DDBJ whole genome shotgun (WGS) entry which is preliminary data.</text>
</comment>
<evidence type="ECO:0000256" key="4">
    <source>
        <dbReference type="ARBA" id="ARBA00022692"/>
    </source>
</evidence>
<dbReference type="EMBL" id="QBLH01000376">
    <property type="protein sequence ID" value="TGZ56012.1"/>
    <property type="molecule type" value="Genomic_DNA"/>
</dbReference>
<comment type="subcellular location">
    <subcellularLocation>
        <location evidence="1">Cell membrane</location>
        <topology evidence="1">Multi-pass membrane protein</topology>
    </subcellularLocation>
</comment>
<gene>
    <name evidence="11" type="ORF">DBV15_04750</name>
</gene>
<evidence type="ECO:0000256" key="7">
    <source>
        <dbReference type="ARBA" id="ARBA00023136"/>
    </source>
</evidence>
<dbReference type="GO" id="GO:0007165">
    <property type="term" value="P:signal transduction"/>
    <property type="evidence" value="ECO:0007669"/>
    <property type="project" value="UniProtKB-KW"/>
</dbReference>
<evidence type="ECO:0000256" key="2">
    <source>
        <dbReference type="ARBA" id="ARBA00022475"/>
    </source>
</evidence>
<feature type="transmembrane region" description="Helical" evidence="10">
    <location>
        <begin position="191"/>
        <end position="216"/>
    </location>
</feature>
<evidence type="ECO:0000256" key="8">
    <source>
        <dbReference type="ARBA" id="ARBA00023170"/>
    </source>
</evidence>
<feature type="transmembrane region" description="Helical" evidence="10">
    <location>
        <begin position="120"/>
        <end position="153"/>
    </location>
</feature>
<keyword evidence="6 10" id="KW-1133">Transmembrane helix</keyword>
<evidence type="ECO:0000313" key="12">
    <source>
        <dbReference type="Proteomes" id="UP000310200"/>
    </source>
</evidence>
<dbReference type="AlphaFoldDB" id="A0A4S2L006"/>
<keyword evidence="7 10" id="KW-0472">Membrane</keyword>
<keyword evidence="3" id="KW-0716">Sensory transduction</keyword>
<evidence type="ECO:0000256" key="1">
    <source>
        <dbReference type="ARBA" id="ARBA00004651"/>
    </source>
</evidence>
<organism evidence="11 12">
    <name type="scientific">Temnothorax longispinosus</name>
    <dbReference type="NCBI Taxonomy" id="300112"/>
    <lineage>
        <taxon>Eukaryota</taxon>
        <taxon>Metazoa</taxon>
        <taxon>Ecdysozoa</taxon>
        <taxon>Arthropoda</taxon>
        <taxon>Hexapoda</taxon>
        <taxon>Insecta</taxon>
        <taxon>Pterygota</taxon>
        <taxon>Neoptera</taxon>
        <taxon>Endopterygota</taxon>
        <taxon>Hymenoptera</taxon>
        <taxon>Apocrita</taxon>
        <taxon>Aculeata</taxon>
        <taxon>Formicoidea</taxon>
        <taxon>Formicidae</taxon>
        <taxon>Myrmicinae</taxon>
        <taxon>Temnothorax</taxon>
    </lineage>
</organism>
<protein>
    <submittedName>
        <fullName evidence="11">Odorant receptor 47b</fullName>
    </submittedName>
</protein>
<dbReference type="STRING" id="300112.A0A4S2L006"/>
<evidence type="ECO:0000256" key="10">
    <source>
        <dbReference type="SAM" id="Phobius"/>
    </source>
</evidence>
<name>A0A4S2L006_9HYME</name>
<keyword evidence="2" id="KW-1003">Cell membrane</keyword>
<evidence type="ECO:0000313" key="11">
    <source>
        <dbReference type="EMBL" id="TGZ56012.1"/>
    </source>
</evidence>
<dbReference type="GO" id="GO:0005886">
    <property type="term" value="C:plasma membrane"/>
    <property type="evidence" value="ECO:0007669"/>
    <property type="project" value="UniProtKB-SubCell"/>
</dbReference>
<sequence length="233" mass="27024">MKTLTEFACVINLLAKLFICKHKSARIQKYIIMKISDVSYLLLDTYKRTLTEMKNFLLVSNDHEKIILQKYIDRYAVFSIFVIICYFLTIITFCCIPVFASKKFPSEGLYPFPIESPLMMFIIYATQVHTVVQCGLCVGIDFTFAVFFLYAAARLEMLCFEIQAAKNERHINSCIKKHQEIIKFVDETKNIVQCCLFMTIIVMAVAAVCGTFPIIYLPFLFINNIYFIQIHLT</sequence>
<keyword evidence="8 11" id="KW-0675">Receptor</keyword>
<keyword evidence="9" id="KW-0807">Transducer</keyword>
<keyword evidence="12" id="KW-1185">Reference proteome</keyword>
<evidence type="ECO:0000256" key="9">
    <source>
        <dbReference type="ARBA" id="ARBA00023224"/>
    </source>
</evidence>
<dbReference type="Proteomes" id="UP000310200">
    <property type="component" value="Unassembled WGS sequence"/>
</dbReference>
<evidence type="ECO:0000256" key="5">
    <source>
        <dbReference type="ARBA" id="ARBA00022725"/>
    </source>
</evidence>
<proteinExistence type="predicted"/>
<dbReference type="InterPro" id="IPR004117">
    <property type="entry name" value="7tm6_olfct_rcpt"/>
</dbReference>
<keyword evidence="5" id="KW-0552">Olfaction</keyword>
<keyword evidence="4 10" id="KW-0812">Transmembrane</keyword>
<evidence type="ECO:0000256" key="3">
    <source>
        <dbReference type="ARBA" id="ARBA00022606"/>
    </source>
</evidence>
<accession>A0A4S2L006</accession>
<dbReference type="PANTHER" id="PTHR21137:SF35">
    <property type="entry name" value="ODORANT RECEPTOR 19A-RELATED"/>
    <property type="match status" value="1"/>
</dbReference>
<dbReference type="GO" id="GO:0005549">
    <property type="term" value="F:odorant binding"/>
    <property type="evidence" value="ECO:0007669"/>
    <property type="project" value="InterPro"/>
</dbReference>
<evidence type="ECO:0000256" key="6">
    <source>
        <dbReference type="ARBA" id="ARBA00022989"/>
    </source>
</evidence>
<dbReference type="PANTHER" id="PTHR21137">
    <property type="entry name" value="ODORANT RECEPTOR"/>
    <property type="match status" value="1"/>
</dbReference>
<dbReference type="Pfam" id="PF02949">
    <property type="entry name" value="7tm_6"/>
    <property type="match status" value="1"/>
</dbReference>
<reference evidence="11 12" key="1">
    <citation type="journal article" date="2019" name="Philos. Trans. R. Soc. Lond., B, Biol. Sci.">
        <title>Ant behaviour and brain gene expression of defending hosts depend on the ecological success of the intruding social parasite.</title>
        <authorList>
            <person name="Kaur R."/>
            <person name="Stoldt M."/>
            <person name="Jongepier E."/>
            <person name="Feldmeyer B."/>
            <person name="Menzel F."/>
            <person name="Bornberg-Bauer E."/>
            <person name="Foitzik S."/>
        </authorList>
    </citation>
    <scope>NUCLEOTIDE SEQUENCE [LARGE SCALE GENOMIC DNA]</scope>
    <source>
        <tissue evidence="11">Whole body</tissue>
    </source>
</reference>